<gene>
    <name evidence="3" type="ORF">SD71_04650</name>
</gene>
<accession>A0ABR5A9A1</accession>
<dbReference type="RefSeq" id="WP_041060280.1">
    <property type="nucleotide sequence ID" value="NZ_JXAL01000003.1"/>
</dbReference>
<dbReference type="InterPro" id="IPR003010">
    <property type="entry name" value="C-N_Hydrolase"/>
</dbReference>
<organism evidence="3 4">
    <name type="scientific">Cohnella kolymensis</name>
    <dbReference type="NCBI Taxonomy" id="1590652"/>
    <lineage>
        <taxon>Bacteria</taxon>
        <taxon>Bacillati</taxon>
        <taxon>Bacillota</taxon>
        <taxon>Bacilli</taxon>
        <taxon>Bacillales</taxon>
        <taxon>Paenibacillaceae</taxon>
        <taxon>Cohnella</taxon>
    </lineage>
</organism>
<dbReference type="Proteomes" id="UP000054526">
    <property type="component" value="Unassembled WGS sequence"/>
</dbReference>
<evidence type="ECO:0000313" key="3">
    <source>
        <dbReference type="EMBL" id="KIL36987.1"/>
    </source>
</evidence>
<protein>
    <submittedName>
        <fullName evidence="3">N-carbamoylputrescine amidase</fullName>
    </submittedName>
</protein>
<dbReference type="PROSITE" id="PS50263">
    <property type="entry name" value="CN_HYDROLASE"/>
    <property type="match status" value="1"/>
</dbReference>
<comment type="caution">
    <text evidence="3">The sequence shown here is derived from an EMBL/GenBank/DDBJ whole genome shotgun (WGS) entry which is preliminary data.</text>
</comment>
<dbReference type="PANTHER" id="PTHR43674:SF2">
    <property type="entry name" value="BETA-UREIDOPROPIONASE"/>
    <property type="match status" value="1"/>
</dbReference>
<evidence type="ECO:0000313" key="4">
    <source>
        <dbReference type="Proteomes" id="UP000054526"/>
    </source>
</evidence>
<dbReference type="EMBL" id="JXAL01000003">
    <property type="protein sequence ID" value="KIL36987.1"/>
    <property type="molecule type" value="Genomic_DNA"/>
</dbReference>
<evidence type="ECO:0000259" key="2">
    <source>
        <dbReference type="PROSITE" id="PS50263"/>
    </source>
</evidence>
<dbReference type="Pfam" id="PF00795">
    <property type="entry name" value="CN_hydrolase"/>
    <property type="match status" value="1"/>
</dbReference>
<dbReference type="InterPro" id="IPR050345">
    <property type="entry name" value="Aliph_Amidase/BUP"/>
</dbReference>
<reference evidence="3 4" key="1">
    <citation type="submission" date="2014-12" db="EMBL/GenBank/DDBJ databases">
        <title>Draft genome sequence of Cohnella kolymensis strain B-2846.</title>
        <authorList>
            <person name="Karlyshev A.V."/>
            <person name="Kudryashova E.B."/>
        </authorList>
    </citation>
    <scope>NUCLEOTIDE SEQUENCE [LARGE SCALE GENOMIC DNA]</scope>
    <source>
        <strain evidence="3 4">VKM B-2846</strain>
    </source>
</reference>
<proteinExistence type="predicted"/>
<dbReference type="InterPro" id="IPR036526">
    <property type="entry name" value="C-N_Hydrolase_sf"/>
</dbReference>
<dbReference type="PANTHER" id="PTHR43674">
    <property type="entry name" value="NITRILASE C965.09-RELATED"/>
    <property type="match status" value="1"/>
</dbReference>
<evidence type="ECO:0000256" key="1">
    <source>
        <dbReference type="ARBA" id="ARBA00022801"/>
    </source>
</evidence>
<keyword evidence="4" id="KW-1185">Reference proteome</keyword>
<sequence>MKNETVTIALLQLACGPDIKANIAHSVTKMEEAAAKGAQIVCLQELFASRYFPQRVSPDGYELAEYADNETLKRMGELAGELGIVLIVPYYEKAGRGLFYNSAAVFDADGTLLGTTRKNHIPDGPQYHEKYYFIPGNTGYPVYQTRFGTIGVGICWDEWFPETARILALQGAEILFFPSAIGSEPDHPGMSTRRAWEKAISAHGISNGVFVAALNRVGQEDDMTFYGGSFVSNPMGDILQSLDEEEGVLIHTINLKEIDFARNLLQFMRDRRPETYGPLLTRDAKM</sequence>
<name>A0ABR5A9A1_9BACL</name>
<feature type="domain" description="CN hydrolase" evidence="2">
    <location>
        <begin position="6"/>
        <end position="255"/>
    </location>
</feature>
<dbReference type="Gene3D" id="3.60.110.10">
    <property type="entry name" value="Carbon-nitrogen hydrolase"/>
    <property type="match status" value="1"/>
</dbReference>
<keyword evidence="1" id="KW-0378">Hydrolase</keyword>
<dbReference type="SUPFAM" id="SSF56317">
    <property type="entry name" value="Carbon-nitrogen hydrolase"/>
    <property type="match status" value="1"/>
</dbReference>
<dbReference type="CDD" id="cd07573">
    <property type="entry name" value="CPA"/>
    <property type="match status" value="1"/>
</dbReference>